<dbReference type="Proteomes" id="UP000469949">
    <property type="component" value="Unassembled WGS sequence"/>
</dbReference>
<comment type="caution">
    <text evidence="1">The sequence shown here is derived from an EMBL/GenBank/DDBJ whole genome shotgun (WGS) entry which is preliminary data.</text>
</comment>
<dbReference type="EMBL" id="WEKV01000009">
    <property type="protein sequence ID" value="KAB7785587.1"/>
    <property type="molecule type" value="Genomic_DNA"/>
</dbReference>
<name>A0A833J6Z9_9HYPH</name>
<organism evidence="1 2">
    <name type="scientific">Methylorubrum populi</name>
    <dbReference type="NCBI Taxonomy" id="223967"/>
    <lineage>
        <taxon>Bacteria</taxon>
        <taxon>Pseudomonadati</taxon>
        <taxon>Pseudomonadota</taxon>
        <taxon>Alphaproteobacteria</taxon>
        <taxon>Hyphomicrobiales</taxon>
        <taxon>Methylobacteriaceae</taxon>
        <taxon>Methylorubrum</taxon>
    </lineage>
</organism>
<dbReference type="InterPro" id="IPR011486">
    <property type="entry name" value="BBP2"/>
</dbReference>
<evidence type="ECO:0000313" key="2">
    <source>
        <dbReference type="Proteomes" id="UP000469949"/>
    </source>
</evidence>
<protein>
    <recommendedName>
        <fullName evidence="3">Porin</fullName>
    </recommendedName>
</protein>
<evidence type="ECO:0000313" key="1">
    <source>
        <dbReference type="EMBL" id="KAB7785587.1"/>
    </source>
</evidence>
<dbReference type="AlphaFoldDB" id="A0A833J6Z9"/>
<dbReference type="SUPFAM" id="SSF56935">
    <property type="entry name" value="Porins"/>
    <property type="match status" value="1"/>
</dbReference>
<proteinExistence type="predicted"/>
<evidence type="ECO:0008006" key="3">
    <source>
        <dbReference type="Google" id="ProtNLM"/>
    </source>
</evidence>
<gene>
    <name evidence="1" type="ORF">F8B43_2088</name>
</gene>
<dbReference type="Pfam" id="PF07642">
    <property type="entry name" value="BBP2"/>
    <property type="match status" value="1"/>
</dbReference>
<sequence>MSKMAKNWALAQNFILRRRGEFGTLAVSNVGLTAMTIKTKLLAAVAALPVLSGGALPVLAADMPAAKAPVIVEEHCKAAISTPTFGGLIKANPNPACIVTGIGDIYVGGAITGFAYSQTNAFGILSPSAEQDRYGRVDFTNLQGWVQKADGPLQFYVHAGLYSIPALGLPLYSSFEQTESLFGPIPVAFGKWQINDEWSIQAGRMFTNIGSELLFSYQNLNISRGLLFNQENFINHGVQVNYASGPVAASVAVVDGFYSGELNWVTGFATYKLDDSNTIGINGGTHFSDFDASTRSPRFQFATINSLQNSSIISVNYTYANGPWIITPYFQYTTVDRKDNYFSPIIGGETWGGALLAGYSFTDNFALAGRVEYIAQSGTRFDTLSATSLLYGPGSSAFSFTITPTFTWDRYFVRGEFATVQAYDVTPGFGFGRDGTKRSQERYLVETGFTF</sequence>
<accession>A0A833J6Z9</accession>
<reference evidence="1 2" key="1">
    <citation type="submission" date="2019-10" db="EMBL/GenBank/DDBJ databases">
        <title>Draft Genome Sequence of the Caffeine Degrading Methylotroph Methylorubrum populi PINKEL.</title>
        <authorList>
            <person name="Dawson S.C."/>
            <person name="Zhang X."/>
            <person name="Wright M.E."/>
            <person name="Sharma G."/>
            <person name="Langner J.T."/>
            <person name="Ditty J.L."/>
            <person name="Subuyuj G.A."/>
        </authorList>
    </citation>
    <scope>NUCLEOTIDE SEQUENCE [LARGE SCALE GENOMIC DNA]</scope>
    <source>
        <strain evidence="1 2">Pinkel</strain>
    </source>
</reference>